<comment type="catalytic activity">
    <reaction evidence="5">
        <text>uridine(341) in tmRNA + S-adenosyl-L-methionine = 5-methyluridine(341) in tmRNA + S-adenosyl-L-homocysteine + H(+)</text>
        <dbReference type="Rhea" id="RHEA:43612"/>
        <dbReference type="Rhea" id="RHEA-COMP:10630"/>
        <dbReference type="Rhea" id="RHEA-COMP:10631"/>
        <dbReference type="ChEBI" id="CHEBI:15378"/>
        <dbReference type="ChEBI" id="CHEBI:57856"/>
        <dbReference type="ChEBI" id="CHEBI:59789"/>
        <dbReference type="ChEBI" id="CHEBI:65315"/>
        <dbReference type="ChEBI" id="CHEBI:74447"/>
    </reaction>
</comment>
<dbReference type="PROSITE" id="PS51687">
    <property type="entry name" value="SAM_MT_RNA_M5U"/>
    <property type="match status" value="1"/>
</dbReference>
<dbReference type="NCBIfam" id="TIGR02143">
    <property type="entry name" value="trmA_only"/>
    <property type="match status" value="1"/>
</dbReference>
<protein>
    <recommendedName>
        <fullName evidence="5">tRNA/tmRNA (uracil-C(5))-methyltransferase</fullName>
        <ecNumber evidence="5">2.1.1.35</ecNumber>
    </recommendedName>
    <alternativeName>
        <fullName evidence="5">tRNA (uracil(54)-C(5))-methyltransferase</fullName>
    </alternativeName>
    <alternativeName>
        <fullName evidence="5">tRNA(m5U54)-methyltransferase</fullName>
        <shortName evidence="5">RUMT</shortName>
    </alternativeName>
    <alternativeName>
        <fullName evidence="5">tmRNA (uracil(341)-C(5))-methyltransferase</fullName>
    </alternativeName>
</protein>
<evidence type="ECO:0000256" key="2">
    <source>
        <dbReference type="ARBA" id="ARBA00022679"/>
    </source>
</evidence>
<feature type="active site" description="Proton acceptor" evidence="5">
    <location>
        <position position="357"/>
    </location>
</feature>
<dbReference type="InterPro" id="IPR030390">
    <property type="entry name" value="MeTrfase_TrmA_AS"/>
</dbReference>
<dbReference type="EC" id="2.1.1.35" evidence="5"/>
<evidence type="ECO:0000313" key="9">
    <source>
        <dbReference type="Proteomes" id="UP001500171"/>
    </source>
</evidence>
<comment type="function">
    <text evidence="5">Dual-specificity methyltransferase that catalyzes the formation of 5-methyluridine at position 54 (m5U54) in all tRNAs, and that of position 341 (m5U341) in tmRNA (transfer-mRNA).</text>
</comment>
<comment type="similarity">
    <text evidence="5">Belongs to the class I-like SAM-binding methyltransferase superfamily. RNA M5U methyltransferase family. TrmA subfamily.</text>
</comment>
<keyword evidence="1 5" id="KW-0489">Methyltransferase</keyword>
<dbReference type="Gene3D" id="2.40.50.1070">
    <property type="match status" value="1"/>
</dbReference>
<dbReference type="PROSITE" id="PS01231">
    <property type="entry name" value="TRMA_2"/>
    <property type="match status" value="1"/>
</dbReference>
<comment type="catalytic activity">
    <reaction evidence="5">
        <text>uridine(54) in tRNA + S-adenosyl-L-methionine = 5-methyluridine(54) in tRNA + S-adenosyl-L-homocysteine + H(+)</text>
        <dbReference type="Rhea" id="RHEA:42712"/>
        <dbReference type="Rhea" id="RHEA-COMP:10167"/>
        <dbReference type="Rhea" id="RHEA-COMP:10193"/>
        <dbReference type="ChEBI" id="CHEBI:15378"/>
        <dbReference type="ChEBI" id="CHEBI:57856"/>
        <dbReference type="ChEBI" id="CHEBI:59789"/>
        <dbReference type="ChEBI" id="CHEBI:65315"/>
        <dbReference type="ChEBI" id="CHEBI:74447"/>
        <dbReference type="EC" id="2.1.1.35"/>
    </reaction>
</comment>
<dbReference type="Pfam" id="PF05958">
    <property type="entry name" value="tRNA_U5-meth_tr"/>
    <property type="match status" value="1"/>
</dbReference>
<accession>A0ABP9N1F3</accession>
<feature type="binding site" evidence="5 6">
    <location>
        <position position="189"/>
    </location>
    <ligand>
        <name>S-adenosyl-L-methionine</name>
        <dbReference type="ChEBI" id="CHEBI:59789"/>
    </ligand>
</feature>
<name>A0ABP9N1F3_9GAMM</name>
<feature type="binding site" evidence="5 6">
    <location>
        <position position="217"/>
    </location>
    <ligand>
        <name>S-adenosyl-L-methionine</name>
        <dbReference type="ChEBI" id="CHEBI:59789"/>
    </ligand>
</feature>
<dbReference type="CDD" id="cd02440">
    <property type="entry name" value="AdoMet_MTases"/>
    <property type="match status" value="1"/>
</dbReference>
<dbReference type="Proteomes" id="UP001500171">
    <property type="component" value="Unassembled WGS sequence"/>
</dbReference>
<sequence length="367" mass="42459">MPTSLPEDNYQHLLDEKVKQTQTLFAPFALPQLTVYPSPPRHYRMRAEFRIWQKGEDIYHVMYDQKTRQRIRVEHFPVATKIINDAMTTLIALLKPNDILRYKLFQVDYLSSLSGQLIITLLYHRRLAEDWQVQARLLKEQLITLGFDVNIVGRASNQKISVDKDYVYEKLPILGRDYTYQQIENSFTQPNAHINIDMLSWVINLTKNATDDLLELYCGNGNFSIALAQNFRQVIATEVAKTSVKSALHNIEINHADNVNIVRLSAEEFTQAIHGERDFKRLNGIRLSDYTFNTVLVDPPRSGLDNETLAMVAKYRTIIYISCNPLSLKDNLSFLSKTHKIEHAAVFDQFPYTKHLEIGMVLSKIDR</sequence>
<dbReference type="RefSeq" id="WP_345487498.1">
    <property type="nucleotide sequence ID" value="NZ_BAABHY010000001.1"/>
</dbReference>
<feature type="active site" evidence="7">
    <location>
        <position position="323"/>
    </location>
</feature>
<evidence type="ECO:0000256" key="6">
    <source>
        <dbReference type="PROSITE-ProRule" id="PRU01024"/>
    </source>
</evidence>
<dbReference type="InterPro" id="IPR030391">
    <property type="entry name" value="MeTrfase_TrmA_CS"/>
</dbReference>
<dbReference type="InterPro" id="IPR029063">
    <property type="entry name" value="SAM-dependent_MTases_sf"/>
</dbReference>
<feature type="binding site" evidence="5 6">
    <location>
        <position position="238"/>
    </location>
    <ligand>
        <name>S-adenosyl-L-methionine</name>
        <dbReference type="ChEBI" id="CHEBI:59789"/>
    </ligand>
</feature>
<dbReference type="PANTHER" id="PTHR47790">
    <property type="entry name" value="TRNA/TMRNA (URACIL-C(5))-METHYLTRANSFERASE"/>
    <property type="match status" value="1"/>
</dbReference>
<evidence type="ECO:0000256" key="3">
    <source>
        <dbReference type="ARBA" id="ARBA00022691"/>
    </source>
</evidence>
<feature type="binding site" evidence="5 6">
    <location>
        <position position="298"/>
    </location>
    <ligand>
        <name>S-adenosyl-L-methionine</name>
        <dbReference type="ChEBI" id="CHEBI:59789"/>
    </ligand>
</feature>
<proteinExistence type="inferred from homology"/>
<gene>
    <name evidence="5 8" type="primary">trmA</name>
    <name evidence="8" type="ORF">GCM10023211_00440</name>
</gene>
<dbReference type="SUPFAM" id="SSF53335">
    <property type="entry name" value="S-adenosyl-L-methionine-dependent methyltransferases"/>
    <property type="match status" value="1"/>
</dbReference>
<reference evidence="9" key="1">
    <citation type="journal article" date="2019" name="Int. J. Syst. Evol. Microbiol.">
        <title>The Global Catalogue of Microorganisms (GCM) 10K type strain sequencing project: providing services to taxonomists for standard genome sequencing and annotation.</title>
        <authorList>
            <consortium name="The Broad Institute Genomics Platform"/>
            <consortium name="The Broad Institute Genome Sequencing Center for Infectious Disease"/>
            <person name="Wu L."/>
            <person name="Ma J."/>
        </authorList>
    </citation>
    <scope>NUCLEOTIDE SEQUENCE [LARGE SCALE GENOMIC DNA]</scope>
    <source>
        <strain evidence="9">JCM 18050</strain>
    </source>
</reference>
<feature type="active site" description="Nucleophile" evidence="5 6">
    <location>
        <position position="323"/>
    </location>
</feature>
<dbReference type="InterPro" id="IPR011869">
    <property type="entry name" value="TrmA_MeTrfase"/>
</dbReference>
<feature type="binding site" evidence="5">
    <location>
        <position position="222"/>
    </location>
    <ligand>
        <name>S-adenosyl-L-methionine</name>
        <dbReference type="ChEBI" id="CHEBI:59789"/>
    </ligand>
</feature>
<dbReference type="Gene3D" id="3.40.50.150">
    <property type="entry name" value="Vaccinia Virus protein VP39"/>
    <property type="match status" value="1"/>
</dbReference>
<evidence type="ECO:0000256" key="5">
    <source>
        <dbReference type="HAMAP-Rule" id="MF_01011"/>
    </source>
</evidence>
<evidence type="ECO:0000256" key="1">
    <source>
        <dbReference type="ARBA" id="ARBA00022603"/>
    </source>
</evidence>
<dbReference type="EMBL" id="BAABHY010000001">
    <property type="protein sequence ID" value="GAA5103739.1"/>
    <property type="molecule type" value="Genomic_DNA"/>
</dbReference>
<evidence type="ECO:0000313" key="8">
    <source>
        <dbReference type="EMBL" id="GAA5103739.1"/>
    </source>
</evidence>
<dbReference type="PROSITE" id="PS01230">
    <property type="entry name" value="TRMA_1"/>
    <property type="match status" value="1"/>
</dbReference>
<dbReference type="HAMAP" id="MF_01011">
    <property type="entry name" value="RNA_methyltr_TrmA"/>
    <property type="match status" value="1"/>
</dbReference>
<organism evidence="8 9">
    <name type="scientific">Orbus sasakiae</name>
    <dbReference type="NCBI Taxonomy" id="1078475"/>
    <lineage>
        <taxon>Bacteria</taxon>
        <taxon>Pseudomonadati</taxon>
        <taxon>Pseudomonadota</taxon>
        <taxon>Gammaproteobacteria</taxon>
        <taxon>Orbales</taxon>
        <taxon>Orbaceae</taxon>
        <taxon>Orbus</taxon>
    </lineage>
</organism>
<dbReference type="PANTHER" id="PTHR47790:SF2">
    <property type="entry name" value="TRNA_TMRNA (URACIL-C(5))-METHYLTRANSFERASE"/>
    <property type="match status" value="1"/>
</dbReference>
<keyword evidence="3 5" id="KW-0949">S-adenosyl-L-methionine</keyword>
<comment type="caution">
    <text evidence="8">The sequence shown here is derived from an EMBL/GenBank/DDBJ whole genome shotgun (WGS) entry which is preliminary data.</text>
</comment>
<evidence type="ECO:0000256" key="4">
    <source>
        <dbReference type="ARBA" id="ARBA00022694"/>
    </source>
</evidence>
<dbReference type="InterPro" id="IPR010280">
    <property type="entry name" value="U5_MeTrfase_fam"/>
</dbReference>
<keyword evidence="2 5" id="KW-0808">Transferase</keyword>
<keyword evidence="4 5" id="KW-0819">tRNA processing</keyword>
<evidence type="ECO:0000256" key="7">
    <source>
        <dbReference type="PROSITE-ProRule" id="PRU10015"/>
    </source>
</evidence>
<keyword evidence="9" id="KW-1185">Reference proteome</keyword>